<protein>
    <submittedName>
        <fullName evidence="1">Uncharacterized protein</fullName>
    </submittedName>
</protein>
<sequence>MDISTSSYRMVPTQPFITGTTPIDFQVDAQGDFVGLNRSYFDVELQLTQRRHTLRMKPHLEPFRMGKLLVPGVQFIRSEIATRSLRQGERILEIQNPFQSRIPNFIMAALVNTAAFSGAYDRDPFCFEKSRVTSFKQFIRGEEYPYESMDLNYNDGQKDWTRYHRFLQASGCMTKGKPNMVLSKDWGQYYVGAHVKNGNYTLFAIDNVASGCVDCPYLNPKQSGDIVYKIFMGTGGLPADTTVLLFAGLENLIEVDSNQAVLYDIVRGHTPGDA</sequence>
<reference evidence="1 2" key="1">
    <citation type="journal article" date="2018" name="Sci. Rep.">
        <title>Comparative analysis of the Pocillopora damicornis genome highlights role of immune system in coral evolution.</title>
        <authorList>
            <person name="Cunning R."/>
            <person name="Bay R.A."/>
            <person name="Gillette P."/>
            <person name="Baker A.C."/>
            <person name="Traylor-Knowles N."/>
        </authorList>
    </citation>
    <scope>NUCLEOTIDE SEQUENCE [LARGE SCALE GENOMIC DNA]</scope>
    <source>
        <strain evidence="1">RSMAS</strain>
        <tissue evidence="1">Whole animal</tissue>
    </source>
</reference>
<evidence type="ECO:0000313" key="1">
    <source>
        <dbReference type="EMBL" id="RMX52636.1"/>
    </source>
</evidence>
<dbReference type="OrthoDB" id="5975932at2759"/>
<dbReference type="Proteomes" id="UP000275408">
    <property type="component" value="Unassembled WGS sequence"/>
</dbReference>
<dbReference type="AlphaFoldDB" id="A0A3M6UG84"/>
<organism evidence="1 2">
    <name type="scientific">Pocillopora damicornis</name>
    <name type="common">Cauliflower coral</name>
    <name type="synonym">Millepora damicornis</name>
    <dbReference type="NCBI Taxonomy" id="46731"/>
    <lineage>
        <taxon>Eukaryota</taxon>
        <taxon>Metazoa</taxon>
        <taxon>Cnidaria</taxon>
        <taxon>Anthozoa</taxon>
        <taxon>Hexacorallia</taxon>
        <taxon>Scleractinia</taxon>
        <taxon>Astrocoeniina</taxon>
        <taxon>Pocilloporidae</taxon>
        <taxon>Pocillopora</taxon>
    </lineage>
</organism>
<proteinExistence type="predicted"/>
<comment type="caution">
    <text evidence="1">The sequence shown here is derived from an EMBL/GenBank/DDBJ whole genome shotgun (WGS) entry which is preliminary data.</text>
</comment>
<dbReference type="EMBL" id="RCHS01001598">
    <property type="protein sequence ID" value="RMX52636.1"/>
    <property type="molecule type" value="Genomic_DNA"/>
</dbReference>
<gene>
    <name evidence="1" type="ORF">pdam_00016848</name>
</gene>
<accession>A0A3M6UG84</accession>
<dbReference type="STRING" id="46731.A0A3M6UG84"/>
<keyword evidence="2" id="KW-1185">Reference proteome</keyword>
<name>A0A3M6UG84_POCDA</name>
<evidence type="ECO:0000313" key="2">
    <source>
        <dbReference type="Proteomes" id="UP000275408"/>
    </source>
</evidence>